<proteinExistence type="predicted"/>
<evidence type="ECO:0000313" key="1">
    <source>
        <dbReference type="Proteomes" id="UP000050795"/>
    </source>
</evidence>
<name>A0AA85K554_TRIRE</name>
<protein>
    <submittedName>
        <fullName evidence="2">Uncharacterized protein</fullName>
    </submittedName>
</protein>
<reference evidence="1" key="1">
    <citation type="submission" date="2022-06" db="EMBL/GenBank/DDBJ databases">
        <authorList>
            <person name="Berger JAMES D."/>
            <person name="Berger JAMES D."/>
        </authorList>
    </citation>
    <scope>NUCLEOTIDE SEQUENCE [LARGE SCALE GENOMIC DNA]</scope>
</reference>
<evidence type="ECO:0000313" key="2">
    <source>
        <dbReference type="WBParaSite" id="TREG1_62570.1"/>
    </source>
</evidence>
<dbReference type="WBParaSite" id="TREG1_62570.1">
    <property type="protein sequence ID" value="TREG1_62570.1"/>
    <property type="gene ID" value="TREG1_62570"/>
</dbReference>
<reference evidence="2" key="2">
    <citation type="submission" date="2023-11" db="UniProtKB">
        <authorList>
            <consortium name="WormBaseParasite"/>
        </authorList>
    </citation>
    <scope>IDENTIFICATION</scope>
</reference>
<organism evidence="1 2">
    <name type="scientific">Trichobilharzia regenti</name>
    <name type="common">Nasal bird schistosome</name>
    <dbReference type="NCBI Taxonomy" id="157069"/>
    <lineage>
        <taxon>Eukaryota</taxon>
        <taxon>Metazoa</taxon>
        <taxon>Spiralia</taxon>
        <taxon>Lophotrochozoa</taxon>
        <taxon>Platyhelminthes</taxon>
        <taxon>Trematoda</taxon>
        <taxon>Digenea</taxon>
        <taxon>Strigeidida</taxon>
        <taxon>Schistosomatoidea</taxon>
        <taxon>Schistosomatidae</taxon>
        <taxon>Trichobilharzia</taxon>
    </lineage>
</organism>
<dbReference type="Proteomes" id="UP000050795">
    <property type="component" value="Unassembled WGS sequence"/>
</dbReference>
<sequence>HDKAFNSKSGPIILSTYKEDGSVEEGQGVTEVEEDLLRIPDVPDESTFAESDFGLLGSW</sequence>
<dbReference type="AlphaFoldDB" id="A0AA85K554"/>
<accession>A0AA85K554</accession>
<keyword evidence="1" id="KW-1185">Reference proteome</keyword>